<dbReference type="OrthoDB" id="4065753at2759"/>
<dbReference type="Proteomes" id="UP000769157">
    <property type="component" value="Unassembled WGS sequence"/>
</dbReference>
<reference evidence="1" key="2">
    <citation type="submission" date="2021-01" db="EMBL/GenBank/DDBJ databases">
        <authorList>
            <person name="Schikora-Tamarit M.A."/>
        </authorList>
    </citation>
    <scope>NUCLEOTIDE SEQUENCE</scope>
    <source>
        <strain evidence="1">CBS6075</strain>
    </source>
</reference>
<accession>A0A9P8T2G7</accession>
<dbReference type="AlphaFoldDB" id="A0A9P8T2G7"/>
<reference evidence="1" key="1">
    <citation type="journal article" date="2021" name="Open Biol.">
        <title>Shared evolutionary footprints suggest mitochondrial oxidative damage underlies multiple complex I losses in fungi.</title>
        <authorList>
            <person name="Schikora-Tamarit M.A."/>
            <person name="Marcet-Houben M."/>
            <person name="Nosek J."/>
            <person name="Gabaldon T."/>
        </authorList>
    </citation>
    <scope>NUCLEOTIDE SEQUENCE</scope>
    <source>
        <strain evidence="1">CBS6075</strain>
    </source>
</reference>
<sequence>MSDISTDSYQRVHPATSLFSASNQGAPNNKTLVEQDFAHSKLSSLETFTLMDPSFDNQKRLEVAFSFMALGRKKAGSRELANVIKLATVLEKSQLLRQVGDVFMNFNEPESAYQCYREGLLHSKISKDLNTPLIIYLKSKIATFESDHSNTSSSIGSLIRYKEKTFRSMLSELSIHEKFKQELEDLRDMVADTKMAERCPFVKNIVREFTNACDLETALDELDLLELDDTSLNNFLNSLMVELFKFPDLTVYKSIFSSPRLDQVLTYLSVNVYEMELPRDFQDFLSILRAGHEAKEPISNTLESLEFQIKRALIYGCKQFSDKNYEDAKDWFLKVMVVCDILTKFCCMKGFKGTDKVIVAKFDQERRDRIRKVSTIAGVYSSLYAANSFIRYQDAYLEDLPVHCVEMMSLLQNLNKYYLTARYAKLPLKYDWIHLALGKLNEWLAVCKSKTFRRDSKANHDLKKLDDTHLECMISHYVRSLNLKFPDDPAVVSLYDKILWGALMRGGYHIQTLWVLKFFRDLSVFYSDTCLISYEDFSSFNIDQFKLKDYLDCNVHTIINKLYEQRKQLSNKQGSIFVSSSSRFIIPQFFYTSSYQLIASQEYTAQTTSVKQNFRLPGVTMKGILKADPEEIEHCNRISEQLLEDWSRGMSIRQPEVMSNDVVQSFFKSYYDGCKLTSF</sequence>
<comment type="caution">
    <text evidence="1">The sequence shown here is derived from an EMBL/GenBank/DDBJ whole genome shotgun (WGS) entry which is preliminary data.</text>
</comment>
<name>A0A9P8T2G7_9ASCO</name>
<dbReference type="EMBL" id="JAEUBE010000366">
    <property type="protein sequence ID" value="KAH3663646.1"/>
    <property type="molecule type" value="Genomic_DNA"/>
</dbReference>
<gene>
    <name evidence="1" type="ORF">OGAPHI_005047</name>
</gene>
<evidence type="ECO:0000313" key="2">
    <source>
        <dbReference type="Proteomes" id="UP000769157"/>
    </source>
</evidence>
<evidence type="ECO:0000313" key="1">
    <source>
        <dbReference type="EMBL" id="KAH3663646.1"/>
    </source>
</evidence>
<keyword evidence="2" id="KW-1185">Reference proteome</keyword>
<protein>
    <submittedName>
        <fullName evidence="1">Uncharacterized protein</fullName>
    </submittedName>
</protein>
<organism evidence="1 2">
    <name type="scientific">Ogataea philodendri</name>
    <dbReference type="NCBI Taxonomy" id="1378263"/>
    <lineage>
        <taxon>Eukaryota</taxon>
        <taxon>Fungi</taxon>
        <taxon>Dikarya</taxon>
        <taxon>Ascomycota</taxon>
        <taxon>Saccharomycotina</taxon>
        <taxon>Pichiomycetes</taxon>
        <taxon>Pichiales</taxon>
        <taxon>Pichiaceae</taxon>
        <taxon>Ogataea</taxon>
    </lineage>
</organism>
<proteinExistence type="predicted"/>
<dbReference type="GeneID" id="70237011"/>
<dbReference type="RefSeq" id="XP_046059982.1">
    <property type="nucleotide sequence ID" value="XM_046206191.1"/>
</dbReference>